<keyword evidence="3" id="KW-1185">Reference proteome</keyword>
<evidence type="ECO:0000256" key="1">
    <source>
        <dbReference type="SAM" id="Phobius"/>
    </source>
</evidence>
<gene>
    <name evidence="2" type="ORF">M569_05300</name>
</gene>
<dbReference type="EMBL" id="AUSU01002109">
    <property type="protein sequence ID" value="EPS69467.1"/>
    <property type="molecule type" value="Genomic_DNA"/>
</dbReference>
<keyword evidence="1" id="KW-0812">Transmembrane</keyword>
<feature type="transmembrane region" description="Helical" evidence="1">
    <location>
        <begin position="83"/>
        <end position="109"/>
    </location>
</feature>
<dbReference type="PANTHER" id="PTHR35508:SF1">
    <property type="entry name" value="VOLTAGE-DEPENDENT L-TYPE CALCIUM CHANNEL SUBUNIT"/>
    <property type="match status" value="1"/>
</dbReference>
<proteinExistence type="predicted"/>
<feature type="non-terminal residue" evidence="2">
    <location>
        <position position="164"/>
    </location>
</feature>
<feature type="non-terminal residue" evidence="2">
    <location>
        <position position="1"/>
    </location>
</feature>
<feature type="transmembrane region" description="Helical" evidence="1">
    <location>
        <begin position="115"/>
        <end position="147"/>
    </location>
</feature>
<dbReference type="PANTHER" id="PTHR35508">
    <property type="entry name" value="VOLTAGE-DEPENDENT L-TYPE CALCIUM CHANNEL SUBUNIT"/>
    <property type="match status" value="1"/>
</dbReference>
<feature type="transmembrane region" description="Helical" evidence="1">
    <location>
        <begin position="51"/>
        <end position="76"/>
    </location>
</feature>
<reference evidence="2 3" key="1">
    <citation type="journal article" date="2013" name="BMC Genomics">
        <title>The miniature genome of a carnivorous plant Genlisea aurea contains a low number of genes and short non-coding sequences.</title>
        <authorList>
            <person name="Leushkin E.V."/>
            <person name="Sutormin R.A."/>
            <person name="Nabieva E.R."/>
            <person name="Penin A.A."/>
            <person name="Kondrashov A.S."/>
            <person name="Logacheva M.D."/>
        </authorList>
    </citation>
    <scope>NUCLEOTIDE SEQUENCE [LARGE SCALE GENOMIC DNA]</scope>
</reference>
<dbReference type="Proteomes" id="UP000015453">
    <property type="component" value="Unassembled WGS sequence"/>
</dbReference>
<dbReference type="OrthoDB" id="1925129at2759"/>
<sequence length="164" mass="16987">LIADIFVSDRNSFLQRTKSSLSVNIPLLPEASRNTGKHLIAWAKRGSPLRALLLVSTGTIGLVALSGILIFTLFLLAATLNAVIISLIVSLAAAGGFLALFFAFVAAVYVGALSVAGFVICTATFSAIVAAAIVAGWIGFFWTLFLAGKKSFDLAKHSAAATGS</sequence>
<comment type="caution">
    <text evidence="2">The sequence shown here is derived from an EMBL/GenBank/DDBJ whole genome shotgun (WGS) entry which is preliminary data.</text>
</comment>
<keyword evidence="1" id="KW-0472">Membrane</keyword>
<accession>S8EAD6</accession>
<keyword evidence="1" id="KW-1133">Transmembrane helix</keyword>
<name>S8EAD6_9LAMI</name>
<evidence type="ECO:0000313" key="3">
    <source>
        <dbReference type="Proteomes" id="UP000015453"/>
    </source>
</evidence>
<dbReference type="AlphaFoldDB" id="S8EAD6"/>
<protein>
    <submittedName>
        <fullName evidence="2">Uncharacterized protein</fullName>
    </submittedName>
</protein>
<organism evidence="2 3">
    <name type="scientific">Genlisea aurea</name>
    <dbReference type="NCBI Taxonomy" id="192259"/>
    <lineage>
        <taxon>Eukaryota</taxon>
        <taxon>Viridiplantae</taxon>
        <taxon>Streptophyta</taxon>
        <taxon>Embryophyta</taxon>
        <taxon>Tracheophyta</taxon>
        <taxon>Spermatophyta</taxon>
        <taxon>Magnoliopsida</taxon>
        <taxon>eudicotyledons</taxon>
        <taxon>Gunneridae</taxon>
        <taxon>Pentapetalae</taxon>
        <taxon>asterids</taxon>
        <taxon>lamiids</taxon>
        <taxon>Lamiales</taxon>
        <taxon>Lentibulariaceae</taxon>
        <taxon>Genlisea</taxon>
    </lineage>
</organism>
<evidence type="ECO:0000313" key="2">
    <source>
        <dbReference type="EMBL" id="EPS69467.1"/>
    </source>
</evidence>